<keyword evidence="1" id="KW-0732">Signal</keyword>
<keyword evidence="4" id="KW-1185">Reference proteome</keyword>
<dbReference type="InterPro" id="IPR007253">
    <property type="entry name" value="Cell_wall-bd_2"/>
</dbReference>
<dbReference type="Proteomes" id="UP001623661">
    <property type="component" value="Unassembled WGS sequence"/>
</dbReference>
<dbReference type="InterPro" id="IPR051922">
    <property type="entry name" value="Bact_Sporulation_Assoc"/>
</dbReference>
<evidence type="ECO:0000256" key="1">
    <source>
        <dbReference type="ARBA" id="ARBA00022729"/>
    </source>
</evidence>
<accession>A0ABW8TUU0</accession>
<organism evidence="3 4">
    <name type="scientific">Candidatus Clostridium radicumherbarum</name>
    <dbReference type="NCBI Taxonomy" id="3381662"/>
    <lineage>
        <taxon>Bacteria</taxon>
        <taxon>Bacillati</taxon>
        <taxon>Bacillota</taxon>
        <taxon>Clostridia</taxon>
        <taxon>Eubacteriales</taxon>
        <taxon>Clostridiaceae</taxon>
        <taxon>Clostridium</taxon>
    </lineage>
</organism>
<protein>
    <submittedName>
        <fullName evidence="3">Cell wall-binding repeat-containing protein</fullName>
    </submittedName>
</protein>
<dbReference type="Gene3D" id="3.40.50.12090">
    <property type="match status" value="2"/>
</dbReference>
<evidence type="ECO:0000259" key="2">
    <source>
        <dbReference type="Pfam" id="PF13205"/>
    </source>
</evidence>
<dbReference type="Pfam" id="PF04122">
    <property type="entry name" value="CW_binding_2"/>
    <property type="match status" value="3"/>
</dbReference>
<comment type="caution">
    <text evidence="3">The sequence shown here is derived from an EMBL/GenBank/DDBJ whole genome shotgun (WGS) entry which is preliminary data.</text>
</comment>
<dbReference type="PANTHER" id="PTHR30032">
    <property type="entry name" value="N-ACETYLMURAMOYL-L-ALANINE AMIDASE-RELATED"/>
    <property type="match status" value="1"/>
</dbReference>
<reference evidence="3 4" key="1">
    <citation type="submission" date="2024-11" db="EMBL/GenBank/DDBJ databases">
        <authorList>
            <person name="Heng Y.C."/>
            <person name="Lim A.C.H."/>
            <person name="Lee J.K.Y."/>
            <person name="Kittelmann S."/>
        </authorList>
    </citation>
    <scope>NUCLEOTIDE SEQUENCE [LARGE SCALE GENOMIC DNA]</scope>
    <source>
        <strain evidence="3 4">WILCCON 0202</strain>
    </source>
</reference>
<dbReference type="PANTHER" id="PTHR30032:SF8">
    <property type="entry name" value="GERMINATION-SPECIFIC N-ACETYLMURAMOYL-L-ALANINE AMIDASE"/>
    <property type="match status" value="1"/>
</dbReference>
<dbReference type="SUPFAM" id="SSF63825">
    <property type="entry name" value="YWTD domain"/>
    <property type="match status" value="1"/>
</dbReference>
<sequence>MQRSIKRFTAIFLTIILIITLQPVTKVSANSLPKYSSTDSNNLGFNAADAVQDDTQPVLYITDMTNKRVVAYNYITKQSSYIQFNMQPEHIVIARNQLYVTLINGPHNPKSDTALPGAITLIDTAAFNTQNPTAKEQFAVDIEPYGITTDNQGYIYISGGTSGYGSEIESYDPNTQKEISSQLYCMTGKLLFNSYNNVIYNTWTAGSGQTNLDVYAYPVSNGVIGKKYEYKDDNTSVINPNLMLSPDGKFLYTSPAEILTCSKDIGGDLLNYKKLSSGGEFNGMAFNMDDRVFYGGYNIYDYDSLTTIGSFHTNHSIGKTFYNSNKLIALTADFNGPSYIETMDTAHITRRPMLISTSIEDGEMNLPLVNDITLNFDQDINIINSNMVEVTNAQNNRINTTATVLGNKLIVKFNDGLSYSQVYNLLIPGGYGDITGKLSGIEYPDDIRLTFSTGSLGTINENVKQYFGSNKWIDGEKSYDGDLFIAGSSTLVINPNSALNVKGNLVVYGGIVNYGTINVSGNIYILNKLELDPSSRQGTIGNLYNTGTITGNIVLDSYPKPFMNLSPDSDTTQNKSTQTFGVITYPGNIVLLNGQVYPSKVGMYTEIPYQLRSGINNVNIGVKDIFSNVSEKQVNINCTIPAPKIISISPDNLQTSPMPVNPKIILKFDRPLDSWAITNNYTTHTISITNKTTNVTSNIGIQVISDENGINDEIMISSGTGVLPALTNFTLNVPYNSVISQDGVGMDKDYSFNFSTDGGIKRLAGNDRYSTSVEISKEGFDTANNIILATGDDFPDALCAAPLARKYNAPILLTNSKSLNPQVFNEIKRLKAQEVYIIGGVGAVSKDIENTLTSSGLKCIRIQGNNRYETSTAIANEVGSRGTFIVATGNDFPDALSIAPLAAEMQAPILLTDKNNIPKSTIDFINSYKRIYENYSKTIVVGGSGVISNQVLSSLPNPQRFGGNNRYDTNYKINSTIGSINYSLNYDWSHVFFATGADFPDALAGSILASNFNSRIFLVDKGMNLSDIDYRNFLKQYVSSAKMKYILGGTGAVPQNVVDNIINLK</sequence>
<dbReference type="Pfam" id="PF13205">
    <property type="entry name" value="Big_5"/>
    <property type="match status" value="1"/>
</dbReference>
<dbReference type="InterPro" id="IPR032812">
    <property type="entry name" value="SbsA_Ig"/>
</dbReference>
<evidence type="ECO:0000313" key="3">
    <source>
        <dbReference type="EMBL" id="MFL0268780.1"/>
    </source>
</evidence>
<proteinExistence type="predicted"/>
<gene>
    <name evidence="3" type="ORF">ACJDUH_11820</name>
</gene>
<dbReference type="RefSeq" id="WP_406765404.1">
    <property type="nucleotide sequence ID" value="NZ_JBJHZY010000002.1"/>
</dbReference>
<dbReference type="EMBL" id="JBJHZY010000002">
    <property type="protein sequence ID" value="MFL0268780.1"/>
    <property type="molecule type" value="Genomic_DNA"/>
</dbReference>
<evidence type="ECO:0000313" key="4">
    <source>
        <dbReference type="Proteomes" id="UP001623661"/>
    </source>
</evidence>
<feature type="domain" description="SbsA Ig-like" evidence="2">
    <location>
        <begin position="349"/>
        <end position="453"/>
    </location>
</feature>
<name>A0ABW8TUU0_9CLOT</name>